<dbReference type="Gene3D" id="3.80.10.10">
    <property type="entry name" value="Ribonuclease Inhibitor"/>
    <property type="match status" value="1"/>
</dbReference>
<evidence type="ECO:0000259" key="2">
    <source>
        <dbReference type="Pfam" id="PF24758"/>
    </source>
</evidence>
<dbReference type="EMBL" id="BTGU01000005">
    <property type="protein sequence ID" value="GMN35411.1"/>
    <property type="molecule type" value="Genomic_DNA"/>
</dbReference>
<dbReference type="Pfam" id="PF24758">
    <property type="entry name" value="LRR_At5g56370"/>
    <property type="match status" value="1"/>
</dbReference>
<reference evidence="3" key="1">
    <citation type="submission" date="2023-07" db="EMBL/GenBank/DDBJ databases">
        <title>draft genome sequence of fig (Ficus carica).</title>
        <authorList>
            <person name="Takahashi T."/>
            <person name="Nishimura K."/>
        </authorList>
    </citation>
    <scope>NUCLEOTIDE SEQUENCE</scope>
</reference>
<dbReference type="Proteomes" id="UP001187192">
    <property type="component" value="Unassembled WGS sequence"/>
</dbReference>
<sequence length="386" mass="44221">MVREPPKSSCKMEMELDRISDLPDNIIEQILSNLSILDAARTCIFSSKWRYRWNMLPILDFTQLSYQLMVEGCMVPNKLVSNKLVSIIDQVLLLHVGPLHKFRLQEPLLLNDSAMDRWIRHLSRSPIKDITFGNCREPDQYYRVPSSLFACQSLIDLELINCSLKPPSSFKGFINLKSLDFRHVNLAQDAFENMVSSCPMLETLKLNNVRYLAAGVELGVLLKVKPCIHLTYLEIEINLNDWEESLTALCILSSAPNLQELIIDVHHLSQEETITGKETNFGEDEWQNRLMFTKLQLARVIGVSTTKSDMDFIKFLLSNSPVLERMVVMSASDDVELELFKKVLALNRASSQAQIICLDHQWLAHLSFILRSFFAKYQRDVVSLPG</sequence>
<evidence type="ECO:0008006" key="5">
    <source>
        <dbReference type="Google" id="ProtNLM"/>
    </source>
</evidence>
<dbReference type="PANTHER" id="PTHR31639:SF93">
    <property type="entry name" value="F-BOX_FBD_LRR PROTEIN"/>
    <property type="match status" value="1"/>
</dbReference>
<organism evidence="3 4">
    <name type="scientific">Ficus carica</name>
    <name type="common">Common fig</name>
    <dbReference type="NCBI Taxonomy" id="3494"/>
    <lineage>
        <taxon>Eukaryota</taxon>
        <taxon>Viridiplantae</taxon>
        <taxon>Streptophyta</taxon>
        <taxon>Embryophyta</taxon>
        <taxon>Tracheophyta</taxon>
        <taxon>Spermatophyta</taxon>
        <taxon>Magnoliopsida</taxon>
        <taxon>eudicotyledons</taxon>
        <taxon>Gunneridae</taxon>
        <taxon>Pentapetalae</taxon>
        <taxon>rosids</taxon>
        <taxon>fabids</taxon>
        <taxon>Rosales</taxon>
        <taxon>Moraceae</taxon>
        <taxon>Ficeae</taxon>
        <taxon>Ficus</taxon>
    </lineage>
</organism>
<name>A0AA88CYF2_FICCA</name>
<evidence type="ECO:0000259" key="1">
    <source>
        <dbReference type="Pfam" id="PF00646"/>
    </source>
</evidence>
<dbReference type="InterPro" id="IPR032675">
    <property type="entry name" value="LRR_dom_sf"/>
</dbReference>
<dbReference type="InterPro" id="IPR036047">
    <property type="entry name" value="F-box-like_dom_sf"/>
</dbReference>
<proteinExistence type="predicted"/>
<feature type="domain" description="F-box/LRR-repeat protein 15/At3g58940/PEG3-like LRR" evidence="2">
    <location>
        <begin position="115"/>
        <end position="263"/>
    </location>
</feature>
<dbReference type="InterPro" id="IPR001810">
    <property type="entry name" value="F-box_dom"/>
</dbReference>
<comment type="caution">
    <text evidence="3">The sequence shown here is derived from an EMBL/GenBank/DDBJ whole genome shotgun (WGS) entry which is preliminary data.</text>
</comment>
<gene>
    <name evidence="3" type="ORF">TIFTF001_005288</name>
</gene>
<accession>A0AA88CYF2</accession>
<dbReference type="AlphaFoldDB" id="A0AA88CYF2"/>
<protein>
    <recommendedName>
        <fullName evidence="5">F-box domain-containing protein</fullName>
    </recommendedName>
</protein>
<dbReference type="SUPFAM" id="SSF52047">
    <property type="entry name" value="RNI-like"/>
    <property type="match status" value="1"/>
</dbReference>
<evidence type="ECO:0000313" key="4">
    <source>
        <dbReference type="Proteomes" id="UP001187192"/>
    </source>
</evidence>
<dbReference type="SUPFAM" id="SSF81383">
    <property type="entry name" value="F-box domain"/>
    <property type="match status" value="1"/>
</dbReference>
<dbReference type="PANTHER" id="PTHR31639">
    <property type="entry name" value="F-BOX PROTEIN-LIKE"/>
    <property type="match status" value="1"/>
</dbReference>
<evidence type="ECO:0000313" key="3">
    <source>
        <dbReference type="EMBL" id="GMN35411.1"/>
    </source>
</evidence>
<dbReference type="Pfam" id="PF00646">
    <property type="entry name" value="F-box"/>
    <property type="match status" value="1"/>
</dbReference>
<feature type="domain" description="F-box" evidence="1">
    <location>
        <begin position="19"/>
        <end position="58"/>
    </location>
</feature>
<keyword evidence="4" id="KW-1185">Reference proteome</keyword>
<dbReference type="InterPro" id="IPR055411">
    <property type="entry name" value="LRR_FXL15/At3g58940/PEG3-like"/>
</dbReference>